<evidence type="ECO:0000313" key="2">
    <source>
        <dbReference type="Proteomes" id="UP001595833"/>
    </source>
</evidence>
<accession>A0ABV9Y471</accession>
<dbReference type="Proteomes" id="UP001595833">
    <property type="component" value="Unassembled WGS sequence"/>
</dbReference>
<proteinExistence type="predicted"/>
<organism evidence="1 2">
    <name type="scientific">Saccharothrix xinjiangensis</name>
    <dbReference type="NCBI Taxonomy" id="204798"/>
    <lineage>
        <taxon>Bacteria</taxon>
        <taxon>Bacillati</taxon>
        <taxon>Actinomycetota</taxon>
        <taxon>Actinomycetes</taxon>
        <taxon>Pseudonocardiales</taxon>
        <taxon>Pseudonocardiaceae</taxon>
        <taxon>Saccharothrix</taxon>
    </lineage>
</organism>
<comment type="caution">
    <text evidence="1">The sequence shown here is derived from an EMBL/GenBank/DDBJ whole genome shotgun (WGS) entry which is preliminary data.</text>
</comment>
<dbReference type="EMBL" id="JBHSJB010000014">
    <property type="protein sequence ID" value="MFC5055466.1"/>
    <property type="molecule type" value="Genomic_DNA"/>
</dbReference>
<name>A0ABV9Y471_9PSEU</name>
<sequence length="324" mass="34738">MEPHGLNGRELTEQVTAWSLDRAYDSDLPSPMRATNGSASAELRLTLTGTGEWTAAQLYSPYAPHATADIARPRQSVLHGWGLNDDALPAFRGTARDRIADSATGRVEVAALDGTERLRGSAHFPAAVSINTVPIASGAWVVGNLLRDAGVHTAPPPRTNAILYASMHGGITSDIGFYRTHSGSIGYTRPYEPWEMAALTGSTTTSFTVRFDPRTPTTVPGRSLFCEFWTNTSSIDPDTGAVTLSCSYQADGVTNSVEFGVDFKSSPQRATASSSGAFATVLFLAPLSVGRWHIGCYWMFNGTQPTARICMSGPDGYYEEFNPA</sequence>
<gene>
    <name evidence="1" type="ORF">ACFPFM_17080</name>
</gene>
<protein>
    <submittedName>
        <fullName evidence="1">Uncharacterized protein</fullName>
    </submittedName>
</protein>
<reference evidence="2" key="1">
    <citation type="journal article" date="2019" name="Int. J. Syst. Evol. Microbiol.">
        <title>The Global Catalogue of Microorganisms (GCM) 10K type strain sequencing project: providing services to taxonomists for standard genome sequencing and annotation.</title>
        <authorList>
            <consortium name="The Broad Institute Genomics Platform"/>
            <consortium name="The Broad Institute Genome Sequencing Center for Infectious Disease"/>
            <person name="Wu L."/>
            <person name="Ma J."/>
        </authorList>
    </citation>
    <scope>NUCLEOTIDE SEQUENCE [LARGE SCALE GENOMIC DNA]</scope>
    <source>
        <strain evidence="2">KCTC 12848</strain>
    </source>
</reference>
<evidence type="ECO:0000313" key="1">
    <source>
        <dbReference type="EMBL" id="MFC5055466.1"/>
    </source>
</evidence>
<dbReference type="RefSeq" id="WP_344038187.1">
    <property type="nucleotide sequence ID" value="NZ_BAAAKE010000010.1"/>
</dbReference>
<keyword evidence="2" id="KW-1185">Reference proteome</keyword>